<evidence type="ECO:0000313" key="1">
    <source>
        <dbReference type="EMBL" id="OGF54800.1"/>
    </source>
</evidence>
<dbReference type="Proteomes" id="UP000179157">
    <property type="component" value="Unassembled WGS sequence"/>
</dbReference>
<organism evidence="1 2">
    <name type="scientific">Fraserbacteria sp. (strain RBG_16_55_9)</name>
    <dbReference type="NCBI Taxonomy" id="1817864"/>
    <lineage>
        <taxon>Bacteria</taxon>
        <taxon>Candidatus Fraseribacteriota</taxon>
    </lineage>
</organism>
<dbReference type="EMBL" id="MFGX01000072">
    <property type="protein sequence ID" value="OGF54800.1"/>
    <property type="molecule type" value="Genomic_DNA"/>
</dbReference>
<accession>A0A1F5UUI4</accession>
<dbReference type="AlphaFoldDB" id="A0A1F5UUI4"/>
<evidence type="ECO:0000313" key="2">
    <source>
        <dbReference type="Proteomes" id="UP000179157"/>
    </source>
</evidence>
<evidence type="ECO:0008006" key="3">
    <source>
        <dbReference type="Google" id="ProtNLM"/>
    </source>
</evidence>
<sequence>MELTVRTKPNREASSGYTHRVQTVLTQAQYKLLLEIAGEQGKPVSVLIREAMEEEYFKKADLQHRRAALKNLLSLEAPVADWEEMERQIIKGARDG</sequence>
<gene>
    <name evidence="1" type="ORF">A2Z21_09140</name>
</gene>
<name>A0A1F5UUI4_FRAXR</name>
<proteinExistence type="predicted"/>
<protein>
    <recommendedName>
        <fullName evidence="3">Ribbon-helix-helix protein CopG domain-containing protein</fullName>
    </recommendedName>
</protein>
<comment type="caution">
    <text evidence="1">The sequence shown here is derived from an EMBL/GenBank/DDBJ whole genome shotgun (WGS) entry which is preliminary data.</text>
</comment>
<dbReference type="STRING" id="1817864.A2Z21_09140"/>
<reference evidence="1 2" key="1">
    <citation type="journal article" date="2016" name="Nat. Commun.">
        <title>Thousands of microbial genomes shed light on interconnected biogeochemical processes in an aquifer system.</title>
        <authorList>
            <person name="Anantharaman K."/>
            <person name="Brown C.T."/>
            <person name="Hug L.A."/>
            <person name="Sharon I."/>
            <person name="Castelle C.J."/>
            <person name="Probst A.J."/>
            <person name="Thomas B.C."/>
            <person name="Singh A."/>
            <person name="Wilkins M.J."/>
            <person name="Karaoz U."/>
            <person name="Brodie E.L."/>
            <person name="Williams K.H."/>
            <person name="Hubbard S.S."/>
            <person name="Banfield J.F."/>
        </authorList>
    </citation>
    <scope>NUCLEOTIDE SEQUENCE [LARGE SCALE GENOMIC DNA]</scope>
    <source>
        <strain evidence="2">RBG_16_55_9</strain>
    </source>
</reference>